<evidence type="ECO:0000256" key="11">
    <source>
        <dbReference type="ARBA" id="ARBA00022989"/>
    </source>
</evidence>
<organism evidence="17 18">
    <name type="scientific">Shewanella surugensis</name>
    <dbReference type="NCBI Taxonomy" id="212020"/>
    <lineage>
        <taxon>Bacteria</taxon>
        <taxon>Pseudomonadati</taxon>
        <taxon>Pseudomonadota</taxon>
        <taxon>Gammaproteobacteria</taxon>
        <taxon>Alteromonadales</taxon>
        <taxon>Shewanellaceae</taxon>
        <taxon>Shewanella</taxon>
    </lineage>
</organism>
<dbReference type="SUPFAM" id="SSF158472">
    <property type="entry name" value="HAMP domain-like"/>
    <property type="match status" value="1"/>
</dbReference>
<evidence type="ECO:0000313" key="18">
    <source>
        <dbReference type="Proteomes" id="UP001203423"/>
    </source>
</evidence>
<dbReference type="InterPro" id="IPR003661">
    <property type="entry name" value="HisK_dim/P_dom"/>
</dbReference>
<dbReference type="GO" id="GO:0005524">
    <property type="term" value="F:ATP binding"/>
    <property type="evidence" value="ECO:0007669"/>
    <property type="project" value="UniProtKB-KW"/>
</dbReference>
<evidence type="ECO:0000256" key="3">
    <source>
        <dbReference type="ARBA" id="ARBA00012438"/>
    </source>
</evidence>
<keyword evidence="13 14" id="KW-0472">Membrane</keyword>
<evidence type="ECO:0000259" key="15">
    <source>
        <dbReference type="PROSITE" id="PS50109"/>
    </source>
</evidence>
<dbReference type="Gene3D" id="3.30.565.10">
    <property type="entry name" value="Histidine kinase-like ATPase, C-terminal domain"/>
    <property type="match status" value="1"/>
</dbReference>
<evidence type="ECO:0000256" key="8">
    <source>
        <dbReference type="ARBA" id="ARBA00022741"/>
    </source>
</evidence>
<dbReference type="SMART" id="SM00304">
    <property type="entry name" value="HAMP"/>
    <property type="match status" value="1"/>
</dbReference>
<dbReference type="InterPro" id="IPR003594">
    <property type="entry name" value="HATPase_dom"/>
</dbReference>
<feature type="domain" description="HAMP" evidence="16">
    <location>
        <begin position="184"/>
        <end position="239"/>
    </location>
</feature>
<keyword evidence="7 14" id="KW-0812">Transmembrane</keyword>
<evidence type="ECO:0000256" key="9">
    <source>
        <dbReference type="ARBA" id="ARBA00022777"/>
    </source>
</evidence>
<evidence type="ECO:0000256" key="6">
    <source>
        <dbReference type="ARBA" id="ARBA00022679"/>
    </source>
</evidence>
<evidence type="ECO:0000256" key="12">
    <source>
        <dbReference type="ARBA" id="ARBA00023012"/>
    </source>
</evidence>
<evidence type="ECO:0000259" key="16">
    <source>
        <dbReference type="PROSITE" id="PS50885"/>
    </source>
</evidence>
<feature type="transmembrane region" description="Helical" evidence="14">
    <location>
        <begin position="165"/>
        <end position="186"/>
    </location>
</feature>
<dbReference type="PANTHER" id="PTHR45528">
    <property type="entry name" value="SENSOR HISTIDINE KINASE CPXA"/>
    <property type="match status" value="1"/>
</dbReference>
<keyword evidence="11 14" id="KW-1133">Transmembrane helix</keyword>
<dbReference type="PROSITE" id="PS50109">
    <property type="entry name" value="HIS_KIN"/>
    <property type="match status" value="1"/>
</dbReference>
<dbReference type="PRINTS" id="PR00344">
    <property type="entry name" value="BCTRLSENSOR"/>
</dbReference>
<sequence length="464" mass="52409">MKKIPNSLFVKLLLSFWICSSLIIATVGILPLLQQNHDSGVPIPPPLHHILVSVANRIIDNPELLASQQAWQGLYRFRDPQGKPVRLFIINEHGKLLNNARNSKMLRRFVLMADNSNRPIKYQFEDELMFGPYQFNVGGEQYSLYGHAPDHRPRPWFFFFTENKLLTLSLAILLSGLLCGLLAWNLGKPLRSLKSSADALAKGDLGSRVNIKTTLRQDEFGQLAKAFNGMADAVEDMVKTQQRLISDISHELRTPLTRLQLSLALSRKKGQETQEIIRIGYEAELLEKMIAELLELSRLKLNTQDKKVQLELAETLSQVLDDADFEAGQQHKQLNIEISESITLPVYPKPLSRAVENLLRNAIRYANDSITICAKQHNHHVDIEIFDDGPGISNENDLEAIFKPFYRPQSARERETGGWGLGLAITYAGIKAHEGRIKAENIKPHGLKVTISLPQQSQSSFFTR</sequence>
<dbReference type="Gene3D" id="3.30.450.210">
    <property type="entry name" value="Two-component sensor protein CpxA, periplasmic domain"/>
    <property type="match status" value="1"/>
</dbReference>
<feature type="transmembrane region" description="Helical" evidence="14">
    <location>
        <begin position="12"/>
        <end position="33"/>
    </location>
</feature>
<evidence type="ECO:0000256" key="13">
    <source>
        <dbReference type="ARBA" id="ARBA00023136"/>
    </source>
</evidence>
<feature type="domain" description="Histidine kinase" evidence="15">
    <location>
        <begin position="247"/>
        <end position="457"/>
    </location>
</feature>
<comment type="subcellular location">
    <subcellularLocation>
        <location evidence="2">Cell membrane</location>
        <topology evidence="2">Multi-pass membrane protein</topology>
    </subcellularLocation>
</comment>
<keyword evidence="6" id="KW-0808">Transferase</keyword>
<dbReference type="EC" id="2.7.13.3" evidence="3"/>
<keyword evidence="5" id="KW-0597">Phosphoprotein</keyword>
<evidence type="ECO:0000256" key="2">
    <source>
        <dbReference type="ARBA" id="ARBA00004651"/>
    </source>
</evidence>
<dbReference type="SMART" id="SM00388">
    <property type="entry name" value="HisKA"/>
    <property type="match status" value="1"/>
</dbReference>
<dbReference type="Pfam" id="PF00512">
    <property type="entry name" value="HisKA"/>
    <property type="match status" value="1"/>
</dbReference>
<evidence type="ECO:0000256" key="5">
    <source>
        <dbReference type="ARBA" id="ARBA00022553"/>
    </source>
</evidence>
<dbReference type="Gene3D" id="1.10.8.500">
    <property type="entry name" value="HAMP domain in histidine kinase"/>
    <property type="match status" value="1"/>
</dbReference>
<dbReference type="InterPro" id="IPR003660">
    <property type="entry name" value="HAMP_dom"/>
</dbReference>
<comment type="caution">
    <text evidence="17">The sequence shown here is derived from an EMBL/GenBank/DDBJ whole genome shotgun (WGS) entry which is preliminary data.</text>
</comment>
<dbReference type="SUPFAM" id="SSF47384">
    <property type="entry name" value="Homodimeric domain of signal transducing histidine kinase"/>
    <property type="match status" value="1"/>
</dbReference>
<evidence type="ECO:0000256" key="7">
    <source>
        <dbReference type="ARBA" id="ARBA00022692"/>
    </source>
</evidence>
<gene>
    <name evidence="17" type="ORF">L2764_16000</name>
</gene>
<dbReference type="CDD" id="cd06225">
    <property type="entry name" value="HAMP"/>
    <property type="match status" value="1"/>
</dbReference>
<proteinExistence type="predicted"/>
<comment type="catalytic activity">
    <reaction evidence="1">
        <text>ATP + protein L-histidine = ADP + protein N-phospho-L-histidine.</text>
        <dbReference type="EC" id="2.7.13.3"/>
    </reaction>
</comment>
<dbReference type="EMBL" id="JAKIKS010000067">
    <property type="protein sequence ID" value="MCL1125931.1"/>
    <property type="molecule type" value="Genomic_DNA"/>
</dbReference>
<dbReference type="InterPro" id="IPR038515">
    <property type="entry name" value="CpxA_peri_sf"/>
</dbReference>
<accession>A0ABT0LFK4</accession>
<evidence type="ECO:0000256" key="14">
    <source>
        <dbReference type="SAM" id="Phobius"/>
    </source>
</evidence>
<dbReference type="InterPro" id="IPR005467">
    <property type="entry name" value="His_kinase_dom"/>
</dbReference>
<dbReference type="PROSITE" id="PS50885">
    <property type="entry name" value="HAMP"/>
    <property type="match status" value="1"/>
</dbReference>
<dbReference type="Proteomes" id="UP001203423">
    <property type="component" value="Unassembled WGS sequence"/>
</dbReference>
<dbReference type="InterPro" id="IPR050398">
    <property type="entry name" value="HssS/ArlS-like"/>
</dbReference>
<dbReference type="InterPro" id="IPR036890">
    <property type="entry name" value="HATPase_C_sf"/>
</dbReference>
<reference evidence="17 18" key="1">
    <citation type="submission" date="2022-01" db="EMBL/GenBank/DDBJ databases">
        <title>Whole genome-based taxonomy of the Shewanellaceae.</title>
        <authorList>
            <person name="Martin-Rodriguez A.J."/>
        </authorList>
    </citation>
    <scope>NUCLEOTIDE SEQUENCE [LARGE SCALE GENOMIC DNA]</scope>
    <source>
        <strain evidence="17 18">DSM 17177</strain>
    </source>
</reference>
<evidence type="ECO:0000256" key="4">
    <source>
        <dbReference type="ARBA" id="ARBA00022475"/>
    </source>
</evidence>
<keyword evidence="12" id="KW-0902">Two-component regulatory system</keyword>
<keyword evidence="18" id="KW-1185">Reference proteome</keyword>
<dbReference type="Pfam" id="PF00672">
    <property type="entry name" value="HAMP"/>
    <property type="match status" value="1"/>
</dbReference>
<dbReference type="SUPFAM" id="SSF55874">
    <property type="entry name" value="ATPase domain of HSP90 chaperone/DNA topoisomerase II/histidine kinase"/>
    <property type="match status" value="1"/>
</dbReference>
<evidence type="ECO:0000313" key="17">
    <source>
        <dbReference type="EMBL" id="MCL1125931.1"/>
    </source>
</evidence>
<dbReference type="InterPro" id="IPR036097">
    <property type="entry name" value="HisK_dim/P_sf"/>
</dbReference>
<keyword evidence="8" id="KW-0547">Nucleotide-binding</keyword>
<dbReference type="InterPro" id="IPR004358">
    <property type="entry name" value="Sig_transdc_His_kin-like_C"/>
</dbReference>
<name>A0ABT0LFK4_9GAMM</name>
<dbReference type="CDD" id="cd00082">
    <property type="entry name" value="HisKA"/>
    <property type="match status" value="1"/>
</dbReference>
<dbReference type="SMART" id="SM00387">
    <property type="entry name" value="HATPase_c"/>
    <property type="match status" value="1"/>
</dbReference>
<keyword evidence="4" id="KW-1003">Cell membrane</keyword>
<evidence type="ECO:0000256" key="10">
    <source>
        <dbReference type="ARBA" id="ARBA00022840"/>
    </source>
</evidence>
<keyword evidence="10 17" id="KW-0067">ATP-binding</keyword>
<dbReference type="PANTHER" id="PTHR45528:SF1">
    <property type="entry name" value="SENSOR HISTIDINE KINASE CPXA"/>
    <property type="match status" value="1"/>
</dbReference>
<protein>
    <recommendedName>
        <fullName evidence="3">histidine kinase</fullName>
        <ecNumber evidence="3">2.7.13.3</ecNumber>
    </recommendedName>
</protein>
<dbReference type="Pfam" id="PF02518">
    <property type="entry name" value="HATPase_c"/>
    <property type="match status" value="1"/>
</dbReference>
<dbReference type="Gene3D" id="1.10.287.130">
    <property type="match status" value="1"/>
</dbReference>
<keyword evidence="9" id="KW-0418">Kinase</keyword>
<evidence type="ECO:0000256" key="1">
    <source>
        <dbReference type="ARBA" id="ARBA00000085"/>
    </source>
</evidence>
<dbReference type="RefSeq" id="WP_248941265.1">
    <property type="nucleotide sequence ID" value="NZ_JAKIKS010000067.1"/>
</dbReference>